<dbReference type="AlphaFoldDB" id="A0A1J0GCF2"/>
<name>A0A1J0GCF2_9CLOT</name>
<keyword evidence="3 8" id="KW-0808">Transferase</keyword>
<sequence length="391" mass="45071">MITDKLFYKTLLKSMFSDPFEIRFWDGDEEKYGEGESKFKIILNEPIPKGDIINNPSIALGEGYMTKKLEVVGSVQSVIESLYNNKESFLKKSAKYQHLIKKIKNSIKRSKDNIEFHYDIGNDFYKLWLDDTMSYSCGYFKNDTDSLYQAQINKINHILKKLNLKEGQTLLDIGCGWGELIITAAKQYKVKAIGITLSEEQFEKVNERIKAEGLEDLVEVKLEDYRELKNLKFDRIVSIGMLEHVGLDNLSEYFHVVNSLLNDKGLSLVHCITGINEGGTNTWIDKYIFPGGHVPAIKTIISDIAEQEFELIDIESLRRHYGKTLEHWAENFENALPIISKSKDETFIRMWRLYLNSCAASFNCGNINLHQILFAKGVNNDLPLTREYLYK</sequence>
<dbReference type="InterPro" id="IPR050723">
    <property type="entry name" value="CFA/CMAS"/>
</dbReference>
<protein>
    <submittedName>
        <fullName evidence="8">SAM-dependent methyltransferase</fullName>
    </submittedName>
</protein>
<feature type="active site" evidence="6">
    <location>
        <position position="358"/>
    </location>
</feature>
<dbReference type="PIRSF" id="PIRSF003085">
    <property type="entry name" value="CMAS"/>
    <property type="match status" value="1"/>
</dbReference>
<dbReference type="KEGG" id="ceu:A7L45_02600"/>
<dbReference type="STRING" id="1552.A7L45_02600"/>
<dbReference type="InterPro" id="IPR029063">
    <property type="entry name" value="SAM-dependent_MTases_sf"/>
</dbReference>
<dbReference type="InterPro" id="IPR003333">
    <property type="entry name" value="CMAS"/>
</dbReference>
<keyword evidence="2 8" id="KW-0489">Methyltransferase</keyword>
<gene>
    <name evidence="8" type="ORF">A7L45_02600</name>
</gene>
<evidence type="ECO:0000256" key="2">
    <source>
        <dbReference type="ARBA" id="ARBA00022603"/>
    </source>
</evidence>
<dbReference type="CDD" id="cd02440">
    <property type="entry name" value="AdoMet_MTases"/>
    <property type="match status" value="1"/>
</dbReference>
<reference evidence="9" key="1">
    <citation type="journal article" date="2016" name="Front. Microbiol.">
        <title>Complete Genome Sequence of Clostridium estertheticum DSM 8809, a Microbe Identified in Spoiled Vacuum Packed Beef.</title>
        <authorList>
            <person name="Yu Z."/>
            <person name="Gunn L."/>
            <person name="Brennan E."/>
            <person name="Reid R."/>
            <person name="Wall P.G."/>
            <person name="Gaora O.P."/>
            <person name="Hurley D."/>
            <person name="Bolton D."/>
            <person name="Fanning S."/>
        </authorList>
    </citation>
    <scope>NUCLEOTIDE SEQUENCE [LARGE SCALE GENOMIC DNA]</scope>
    <source>
        <strain evidence="9">DSM 8809</strain>
    </source>
</reference>
<evidence type="ECO:0000256" key="6">
    <source>
        <dbReference type="PIRSR" id="PIRSR003085-1"/>
    </source>
</evidence>
<dbReference type="GO" id="GO:0008610">
    <property type="term" value="P:lipid biosynthetic process"/>
    <property type="evidence" value="ECO:0007669"/>
    <property type="project" value="InterPro"/>
</dbReference>
<keyword evidence="9" id="KW-1185">Reference proteome</keyword>
<dbReference type="SUPFAM" id="SSF53335">
    <property type="entry name" value="S-adenosyl-L-methionine-dependent methyltransferases"/>
    <property type="match status" value="1"/>
</dbReference>
<evidence type="ECO:0000256" key="3">
    <source>
        <dbReference type="ARBA" id="ARBA00022679"/>
    </source>
</evidence>
<dbReference type="Pfam" id="PF25371">
    <property type="entry name" value="DUF7884"/>
    <property type="match status" value="1"/>
</dbReference>
<dbReference type="RefSeq" id="WP_071611331.1">
    <property type="nucleotide sequence ID" value="NZ_CP015756.1"/>
</dbReference>
<comment type="similarity">
    <text evidence="1">Belongs to the CFA/CMAS family.</text>
</comment>
<dbReference type="Pfam" id="PF02353">
    <property type="entry name" value="CMAS"/>
    <property type="match status" value="1"/>
</dbReference>
<evidence type="ECO:0000256" key="5">
    <source>
        <dbReference type="ARBA" id="ARBA00023098"/>
    </source>
</evidence>
<feature type="domain" description="DUF7884" evidence="7">
    <location>
        <begin position="7"/>
        <end position="93"/>
    </location>
</feature>
<keyword evidence="4" id="KW-0949">S-adenosyl-L-methionine</keyword>
<dbReference type="PANTHER" id="PTHR43667">
    <property type="entry name" value="CYCLOPROPANE-FATTY-ACYL-PHOSPHOLIPID SYNTHASE"/>
    <property type="match status" value="1"/>
</dbReference>
<dbReference type="GO" id="GO:0032259">
    <property type="term" value="P:methylation"/>
    <property type="evidence" value="ECO:0007669"/>
    <property type="project" value="UniProtKB-KW"/>
</dbReference>
<evidence type="ECO:0000259" key="7">
    <source>
        <dbReference type="Pfam" id="PF25371"/>
    </source>
</evidence>
<evidence type="ECO:0000313" key="8">
    <source>
        <dbReference type="EMBL" id="APC39034.1"/>
    </source>
</evidence>
<evidence type="ECO:0000313" key="9">
    <source>
        <dbReference type="Proteomes" id="UP000182569"/>
    </source>
</evidence>
<proteinExistence type="inferred from homology"/>
<evidence type="ECO:0000256" key="1">
    <source>
        <dbReference type="ARBA" id="ARBA00010815"/>
    </source>
</evidence>
<dbReference type="GO" id="GO:0008168">
    <property type="term" value="F:methyltransferase activity"/>
    <property type="evidence" value="ECO:0007669"/>
    <property type="project" value="UniProtKB-KW"/>
</dbReference>
<dbReference type="EMBL" id="CP015756">
    <property type="protein sequence ID" value="APC39034.1"/>
    <property type="molecule type" value="Genomic_DNA"/>
</dbReference>
<keyword evidence="5" id="KW-0443">Lipid metabolism</keyword>
<dbReference type="PANTHER" id="PTHR43667:SF1">
    <property type="entry name" value="CYCLOPROPANE-FATTY-ACYL-PHOSPHOLIPID SYNTHASE"/>
    <property type="match status" value="1"/>
</dbReference>
<dbReference type="Gene3D" id="3.40.50.150">
    <property type="entry name" value="Vaccinia Virus protein VP39"/>
    <property type="match status" value="1"/>
</dbReference>
<dbReference type="InterPro" id="IPR057206">
    <property type="entry name" value="DUF7884"/>
</dbReference>
<organism evidence="8 9">
    <name type="scientific">Clostridium estertheticum subsp. estertheticum</name>
    <dbReference type="NCBI Taxonomy" id="1552"/>
    <lineage>
        <taxon>Bacteria</taxon>
        <taxon>Bacillati</taxon>
        <taxon>Bacillota</taxon>
        <taxon>Clostridia</taxon>
        <taxon>Eubacteriales</taxon>
        <taxon>Clostridiaceae</taxon>
        <taxon>Clostridium</taxon>
    </lineage>
</organism>
<dbReference type="Proteomes" id="UP000182569">
    <property type="component" value="Chromosome"/>
</dbReference>
<accession>A0A1J0GCF2</accession>
<evidence type="ECO:0000256" key="4">
    <source>
        <dbReference type="ARBA" id="ARBA00022691"/>
    </source>
</evidence>